<dbReference type="SUPFAM" id="SSF50998">
    <property type="entry name" value="Quinoprotein alcohol dehydrogenase-like"/>
    <property type="match status" value="1"/>
</dbReference>
<proteinExistence type="predicted"/>
<dbReference type="EMBL" id="CP036263">
    <property type="protein sequence ID" value="QDS96752.1"/>
    <property type="molecule type" value="Genomic_DNA"/>
</dbReference>
<dbReference type="OrthoDB" id="244732at2"/>
<protein>
    <submittedName>
        <fullName evidence="3">Outer membrane biogenesis protein BamB</fullName>
    </submittedName>
</protein>
<evidence type="ECO:0000256" key="1">
    <source>
        <dbReference type="SAM" id="SignalP"/>
    </source>
</evidence>
<evidence type="ECO:0000313" key="4">
    <source>
        <dbReference type="Proteomes" id="UP000319852"/>
    </source>
</evidence>
<feature type="domain" description="Pyrrolo-quinoline quinone repeat" evidence="2">
    <location>
        <begin position="304"/>
        <end position="386"/>
    </location>
</feature>
<reference evidence="3 4" key="1">
    <citation type="submission" date="2019-02" db="EMBL/GenBank/DDBJ databases">
        <title>Deep-cultivation of Planctomycetes and their phenomic and genomic characterization uncovers novel biology.</title>
        <authorList>
            <person name="Wiegand S."/>
            <person name="Jogler M."/>
            <person name="Boedeker C."/>
            <person name="Pinto D."/>
            <person name="Vollmers J."/>
            <person name="Rivas-Marin E."/>
            <person name="Kohn T."/>
            <person name="Peeters S.H."/>
            <person name="Heuer A."/>
            <person name="Rast P."/>
            <person name="Oberbeckmann S."/>
            <person name="Bunk B."/>
            <person name="Jeske O."/>
            <person name="Meyerdierks A."/>
            <person name="Storesund J.E."/>
            <person name="Kallscheuer N."/>
            <person name="Luecker S."/>
            <person name="Lage O.M."/>
            <person name="Pohl T."/>
            <person name="Merkel B.J."/>
            <person name="Hornburger P."/>
            <person name="Mueller R.-W."/>
            <person name="Bruemmer F."/>
            <person name="Labrenz M."/>
            <person name="Spormann A.M."/>
            <person name="Op den Camp H."/>
            <person name="Overmann J."/>
            <person name="Amann R."/>
            <person name="Jetten M.S.M."/>
            <person name="Mascher T."/>
            <person name="Medema M.H."/>
            <person name="Devos D.P."/>
            <person name="Kaster A.-K."/>
            <person name="Ovreas L."/>
            <person name="Rohde M."/>
            <person name="Galperin M.Y."/>
            <person name="Jogler C."/>
        </authorList>
    </citation>
    <scope>NUCLEOTIDE SEQUENCE [LARGE SCALE GENOMIC DNA]</scope>
    <source>
        <strain evidence="3 4">HG15A2</strain>
    </source>
</reference>
<dbReference type="Gene3D" id="2.40.10.480">
    <property type="match status" value="1"/>
</dbReference>
<feature type="domain" description="Pyrrolo-quinoline quinone repeat" evidence="2">
    <location>
        <begin position="56"/>
        <end position="257"/>
    </location>
</feature>
<organism evidence="3 4">
    <name type="scientific">Adhaeretor mobilis</name>
    <dbReference type="NCBI Taxonomy" id="1930276"/>
    <lineage>
        <taxon>Bacteria</taxon>
        <taxon>Pseudomonadati</taxon>
        <taxon>Planctomycetota</taxon>
        <taxon>Planctomycetia</taxon>
        <taxon>Pirellulales</taxon>
        <taxon>Lacipirellulaceae</taxon>
        <taxon>Adhaeretor</taxon>
    </lineage>
</organism>
<feature type="signal peptide" evidence="1">
    <location>
        <begin position="1"/>
        <end position="19"/>
    </location>
</feature>
<evidence type="ECO:0000259" key="2">
    <source>
        <dbReference type="Pfam" id="PF13360"/>
    </source>
</evidence>
<dbReference type="SMART" id="SM00564">
    <property type="entry name" value="PQQ"/>
    <property type="match status" value="4"/>
</dbReference>
<dbReference type="InterPro" id="IPR018391">
    <property type="entry name" value="PQQ_b-propeller_rpt"/>
</dbReference>
<dbReference type="InterPro" id="IPR015943">
    <property type="entry name" value="WD40/YVTN_repeat-like_dom_sf"/>
</dbReference>
<dbReference type="PANTHER" id="PTHR34512">
    <property type="entry name" value="CELL SURFACE PROTEIN"/>
    <property type="match status" value="1"/>
</dbReference>
<feature type="chain" id="PRO_5022115527" evidence="1">
    <location>
        <begin position="20"/>
        <end position="433"/>
    </location>
</feature>
<dbReference type="InterPro" id="IPR011047">
    <property type="entry name" value="Quinoprotein_ADH-like_sf"/>
</dbReference>
<sequence length="433" mass="47444" precursor="true">MKSLALSTCLVLLLSPAVAADTLASAEGNWPQWRGAADNSIAALGDYPVEFSAEQNLLWKIELPGRGSSTPAVWGEHIFVTCEEPVGDDNQLDTLVCYNWASDELWKLAFGPGKKGKHRNGSGSNPSPVTDGKHVVAYYKSGRVVCCDFTGQKLWEKNIQDLYGKDTLWWDLGTSPVLAGDKVIIAVMQAGDSYIVAFDLSSGDEAWKTPRQYDRPKESDQAYTTPQVIQQGGVATLVTWGADHLTGHDVQTGEQLWECGGFNPEEKGMWRVIASAAVDGDFAVVPYGRAEHLAAISLEKTDGDITDDAELWRRHGLGADCPTPIIDGQRIYVLGDKGDVYALDRQTGETLWKDRLPRSGKKYFASPTLANGKLYCTREEGMVFVVEVDEKGMELLAENNLGESLIATPVAVRDKILIRGEEHLFLFGNDSEK</sequence>
<dbReference type="Proteomes" id="UP000319852">
    <property type="component" value="Chromosome"/>
</dbReference>
<keyword evidence="4" id="KW-1185">Reference proteome</keyword>
<dbReference type="AlphaFoldDB" id="A0A517MPG1"/>
<dbReference type="Pfam" id="PF13360">
    <property type="entry name" value="PQQ_2"/>
    <property type="match status" value="2"/>
</dbReference>
<accession>A0A517MPG1</accession>
<dbReference type="RefSeq" id="WP_145056614.1">
    <property type="nucleotide sequence ID" value="NZ_CP036263.1"/>
</dbReference>
<keyword evidence="1" id="KW-0732">Signal</keyword>
<dbReference type="InterPro" id="IPR002372">
    <property type="entry name" value="PQQ_rpt_dom"/>
</dbReference>
<name>A0A517MPG1_9BACT</name>
<dbReference type="KEGG" id="amob:HG15A2_00100"/>
<gene>
    <name evidence="3" type="ORF">HG15A2_00100</name>
</gene>
<evidence type="ECO:0000313" key="3">
    <source>
        <dbReference type="EMBL" id="QDS96752.1"/>
    </source>
</evidence>
<dbReference type="Gene3D" id="2.130.10.10">
    <property type="entry name" value="YVTN repeat-like/Quinoprotein amine dehydrogenase"/>
    <property type="match status" value="1"/>
</dbReference>
<dbReference type="PANTHER" id="PTHR34512:SF30">
    <property type="entry name" value="OUTER MEMBRANE PROTEIN ASSEMBLY FACTOR BAMB"/>
    <property type="match status" value="1"/>
</dbReference>